<dbReference type="PANTHER" id="PTHR45348">
    <property type="entry name" value="HYPOTHETICAL OXIDOREDUCTASE (EUROFUNG)"/>
    <property type="match status" value="1"/>
</dbReference>
<protein>
    <submittedName>
        <fullName evidence="6">GroES-like protein</fullName>
    </submittedName>
</protein>
<evidence type="ECO:0000256" key="2">
    <source>
        <dbReference type="ARBA" id="ARBA00022741"/>
    </source>
</evidence>
<dbReference type="Proteomes" id="UP000248423">
    <property type="component" value="Unassembled WGS sequence"/>
</dbReference>
<dbReference type="AlphaFoldDB" id="A0A319E682"/>
<dbReference type="InterPro" id="IPR047122">
    <property type="entry name" value="Trans-enoyl_RdTase-like"/>
</dbReference>
<dbReference type="Pfam" id="PF08240">
    <property type="entry name" value="ADH_N"/>
    <property type="match status" value="1"/>
</dbReference>
<evidence type="ECO:0000256" key="1">
    <source>
        <dbReference type="ARBA" id="ARBA00008072"/>
    </source>
</evidence>
<dbReference type="SUPFAM" id="SSF50129">
    <property type="entry name" value="GroES-like"/>
    <property type="match status" value="1"/>
</dbReference>
<accession>A0A319E682</accession>
<dbReference type="SMART" id="SM00829">
    <property type="entry name" value="PKS_ER"/>
    <property type="match status" value="1"/>
</dbReference>
<dbReference type="VEuPathDB" id="FungiDB:BO78DRAFT_399539"/>
<dbReference type="InterPro" id="IPR036291">
    <property type="entry name" value="NAD(P)-bd_dom_sf"/>
</dbReference>
<evidence type="ECO:0000313" key="6">
    <source>
        <dbReference type="EMBL" id="PYI03675.1"/>
    </source>
</evidence>
<feature type="domain" description="Enoyl reductase (ER)" evidence="5">
    <location>
        <begin position="11"/>
        <end position="335"/>
    </location>
</feature>
<dbReference type="GO" id="GO:0000166">
    <property type="term" value="F:nucleotide binding"/>
    <property type="evidence" value="ECO:0007669"/>
    <property type="project" value="UniProtKB-KW"/>
</dbReference>
<keyword evidence="7" id="KW-1185">Reference proteome</keyword>
<keyword evidence="3" id="KW-0521">NADP</keyword>
<dbReference type="CDD" id="cd08249">
    <property type="entry name" value="enoyl_reductase_like"/>
    <property type="match status" value="1"/>
</dbReference>
<comment type="similarity">
    <text evidence="1">Belongs to the zinc-containing alcohol dehydrogenase family.</text>
</comment>
<dbReference type="InterPro" id="IPR020843">
    <property type="entry name" value="ER"/>
</dbReference>
<dbReference type="Gene3D" id="3.90.180.10">
    <property type="entry name" value="Medium-chain alcohol dehydrogenases, catalytic domain"/>
    <property type="match status" value="1"/>
</dbReference>
<dbReference type="SUPFAM" id="SSF51735">
    <property type="entry name" value="NAD(P)-binding Rossmann-fold domains"/>
    <property type="match status" value="1"/>
</dbReference>
<dbReference type="OrthoDB" id="3233595at2759"/>
<evidence type="ECO:0000256" key="3">
    <source>
        <dbReference type="ARBA" id="ARBA00022857"/>
    </source>
</evidence>
<evidence type="ECO:0000313" key="7">
    <source>
        <dbReference type="Proteomes" id="UP000248423"/>
    </source>
</evidence>
<dbReference type="PANTHER" id="PTHR45348:SF2">
    <property type="entry name" value="ZINC-TYPE ALCOHOL DEHYDROGENASE-LIKE PROTEIN C2E1P3.01"/>
    <property type="match status" value="1"/>
</dbReference>
<dbReference type="InterPro" id="IPR013154">
    <property type="entry name" value="ADH-like_N"/>
</dbReference>
<dbReference type="EMBL" id="KZ826377">
    <property type="protein sequence ID" value="PYI03675.1"/>
    <property type="molecule type" value="Genomic_DNA"/>
</dbReference>
<keyword evidence="4" id="KW-0560">Oxidoreductase</keyword>
<dbReference type="Pfam" id="PF00107">
    <property type="entry name" value="ADH_zinc_N"/>
    <property type="match status" value="1"/>
</dbReference>
<dbReference type="STRING" id="1448318.A0A319E682"/>
<gene>
    <name evidence="6" type="ORF">BO78DRAFT_399539</name>
</gene>
<dbReference type="InterPro" id="IPR013149">
    <property type="entry name" value="ADH-like_C"/>
</dbReference>
<dbReference type="Gene3D" id="3.40.50.720">
    <property type="entry name" value="NAD(P)-binding Rossmann-like Domain"/>
    <property type="match status" value="1"/>
</dbReference>
<keyword evidence="2" id="KW-0547">Nucleotide-binding</keyword>
<reference evidence="6 7" key="1">
    <citation type="submission" date="2018-02" db="EMBL/GenBank/DDBJ databases">
        <title>The genomes of Aspergillus section Nigri reveals drivers in fungal speciation.</title>
        <authorList>
            <consortium name="DOE Joint Genome Institute"/>
            <person name="Vesth T.C."/>
            <person name="Nybo J."/>
            <person name="Theobald S."/>
            <person name="Brandl J."/>
            <person name="Frisvad J.C."/>
            <person name="Nielsen K.F."/>
            <person name="Lyhne E.K."/>
            <person name="Kogle M.E."/>
            <person name="Kuo A."/>
            <person name="Riley R."/>
            <person name="Clum A."/>
            <person name="Nolan M."/>
            <person name="Lipzen A."/>
            <person name="Salamov A."/>
            <person name="Henrissat B."/>
            <person name="Wiebenga A."/>
            <person name="De vries R.P."/>
            <person name="Grigoriev I.V."/>
            <person name="Mortensen U.H."/>
            <person name="Andersen M.R."/>
            <person name="Baker S.E."/>
        </authorList>
    </citation>
    <scope>NUCLEOTIDE SEQUENCE [LARGE SCALE GENOMIC DNA]</scope>
    <source>
        <strain evidence="6 7">CBS 121057</strain>
    </source>
</reference>
<dbReference type="GO" id="GO:0016651">
    <property type="term" value="F:oxidoreductase activity, acting on NAD(P)H"/>
    <property type="evidence" value="ECO:0007669"/>
    <property type="project" value="InterPro"/>
</dbReference>
<name>A0A319E682_ASPSB</name>
<sequence>MQKAVVITARGARNVVSGRPIPTLLDDCLLVKTVSVALNPTDWKSADRLPPGLTIGNDYSGIVEEVGKGVKKQFRKGDRVCGWVQGCKLNNPESGAFAEYCIPKADLQIVIPDRLSFQDASTLGLGTITVGQGLYQSLKLAPPDAPLTKPELLLIYGGSTATGTLAIQYAKLSGYTVLTTCSKPNFDLVKSLGADAVFDYKDPNSIQAIKDYTQDGLKLVFDTVGGAEFCEQVISSQGGHYSSITYTAVDRDDVKNGFTLGYTAFGEEFHSGNGVIPAKPEDRVFAAEFMSKAATFLADGRIKPHPARVGAGGLQGVLEGLQAMKDGTVSGQKLVYNVAETS</sequence>
<organism evidence="6 7">
    <name type="scientific">Aspergillus sclerotiicarbonarius (strain CBS 121057 / IBT 28362)</name>
    <dbReference type="NCBI Taxonomy" id="1448318"/>
    <lineage>
        <taxon>Eukaryota</taxon>
        <taxon>Fungi</taxon>
        <taxon>Dikarya</taxon>
        <taxon>Ascomycota</taxon>
        <taxon>Pezizomycotina</taxon>
        <taxon>Eurotiomycetes</taxon>
        <taxon>Eurotiomycetidae</taxon>
        <taxon>Eurotiales</taxon>
        <taxon>Aspergillaceae</taxon>
        <taxon>Aspergillus</taxon>
        <taxon>Aspergillus subgen. Circumdati</taxon>
    </lineage>
</organism>
<dbReference type="InterPro" id="IPR011032">
    <property type="entry name" value="GroES-like_sf"/>
</dbReference>
<proteinExistence type="inferred from homology"/>
<evidence type="ECO:0000259" key="5">
    <source>
        <dbReference type="SMART" id="SM00829"/>
    </source>
</evidence>
<evidence type="ECO:0000256" key="4">
    <source>
        <dbReference type="ARBA" id="ARBA00023002"/>
    </source>
</evidence>